<keyword evidence="1" id="KW-0472">Membrane</keyword>
<dbReference type="AlphaFoldDB" id="A0A1B0BTE2"/>
<name>A0A1B0BTE2_9MUSC</name>
<accession>A0A1B0BTE2</accession>
<dbReference type="EMBL" id="JXJN01020100">
    <property type="status" value="NOT_ANNOTATED_CDS"/>
    <property type="molecule type" value="Genomic_DNA"/>
</dbReference>
<protein>
    <submittedName>
        <fullName evidence="2">Uncharacterized protein</fullName>
    </submittedName>
</protein>
<keyword evidence="1" id="KW-1133">Transmembrane helix</keyword>
<feature type="transmembrane region" description="Helical" evidence="1">
    <location>
        <begin position="20"/>
        <end position="45"/>
    </location>
</feature>
<evidence type="ECO:0000256" key="1">
    <source>
        <dbReference type="SAM" id="Phobius"/>
    </source>
</evidence>
<reference evidence="3" key="1">
    <citation type="submission" date="2015-01" db="EMBL/GenBank/DDBJ databases">
        <authorList>
            <person name="Aksoy S."/>
            <person name="Warren W."/>
            <person name="Wilson R.K."/>
        </authorList>
    </citation>
    <scope>NUCLEOTIDE SEQUENCE [LARGE SCALE GENOMIC DNA]</scope>
    <source>
        <strain evidence="3">IAEA</strain>
    </source>
</reference>
<reference evidence="2" key="2">
    <citation type="submission" date="2020-05" db="UniProtKB">
        <authorList>
            <consortium name="EnsemblMetazoa"/>
        </authorList>
    </citation>
    <scope>IDENTIFICATION</scope>
    <source>
        <strain evidence="2">IAEA</strain>
    </source>
</reference>
<evidence type="ECO:0000313" key="3">
    <source>
        <dbReference type="Proteomes" id="UP000092460"/>
    </source>
</evidence>
<dbReference type="Proteomes" id="UP000092460">
    <property type="component" value="Unassembled WGS sequence"/>
</dbReference>
<proteinExistence type="predicted"/>
<dbReference type="EMBL" id="JXJN01020099">
    <property type="status" value="NOT_ANNOTATED_CDS"/>
    <property type="molecule type" value="Genomic_DNA"/>
</dbReference>
<organism evidence="2 3">
    <name type="scientific">Glossina palpalis gambiensis</name>
    <dbReference type="NCBI Taxonomy" id="67801"/>
    <lineage>
        <taxon>Eukaryota</taxon>
        <taxon>Metazoa</taxon>
        <taxon>Ecdysozoa</taxon>
        <taxon>Arthropoda</taxon>
        <taxon>Hexapoda</taxon>
        <taxon>Insecta</taxon>
        <taxon>Pterygota</taxon>
        <taxon>Neoptera</taxon>
        <taxon>Endopterygota</taxon>
        <taxon>Diptera</taxon>
        <taxon>Brachycera</taxon>
        <taxon>Muscomorpha</taxon>
        <taxon>Hippoboscoidea</taxon>
        <taxon>Glossinidae</taxon>
        <taxon>Glossina</taxon>
    </lineage>
</organism>
<keyword evidence="3" id="KW-1185">Reference proteome</keyword>
<dbReference type="EnsemblMetazoa" id="GPPI039918-RA">
    <property type="protein sequence ID" value="GPPI039918-PA"/>
    <property type="gene ID" value="GPPI039918"/>
</dbReference>
<keyword evidence="1" id="KW-0812">Transmembrane</keyword>
<sequence length="64" mass="7535">MLRRTSVDCFFEKGLSDNIYIYKCFLEFIIAIMLATPICDICVVLSKKKEQQQTYSNEIYVLED</sequence>
<evidence type="ECO:0000313" key="2">
    <source>
        <dbReference type="EnsemblMetazoa" id="GPPI039918-PA"/>
    </source>
</evidence>
<dbReference type="VEuPathDB" id="VectorBase:GPPI039918"/>